<proteinExistence type="predicted"/>
<reference evidence="3" key="1">
    <citation type="journal article" date="2019" name="Int. J. Syst. Evol. Microbiol.">
        <title>The Global Catalogue of Microorganisms (GCM) 10K type strain sequencing project: providing services to taxonomists for standard genome sequencing and annotation.</title>
        <authorList>
            <consortium name="The Broad Institute Genomics Platform"/>
            <consortium name="The Broad Institute Genome Sequencing Center for Infectious Disease"/>
            <person name="Wu L."/>
            <person name="Ma J."/>
        </authorList>
    </citation>
    <scope>NUCLEOTIDE SEQUENCE [LARGE SCALE GENOMIC DNA]</scope>
    <source>
        <strain evidence="3">CCUG 55074</strain>
    </source>
</reference>
<evidence type="ECO:0000259" key="1">
    <source>
        <dbReference type="Pfam" id="PF01425"/>
    </source>
</evidence>
<evidence type="ECO:0000313" key="3">
    <source>
        <dbReference type="Proteomes" id="UP001597216"/>
    </source>
</evidence>
<dbReference type="Gene3D" id="3.90.1300.10">
    <property type="entry name" value="Amidase signature (AS) domain"/>
    <property type="match status" value="1"/>
</dbReference>
<dbReference type="PANTHER" id="PTHR43372:SF4">
    <property type="entry name" value="FATTY-ACID AMIDE HYDROLASE 2"/>
    <property type="match status" value="1"/>
</dbReference>
<dbReference type="Pfam" id="PF01425">
    <property type="entry name" value="Amidase"/>
    <property type="match status" value="2"/>
</dbReference>
<protein>
    <submittedName>
        <fullName evidence="2">Amidase family protein</fullName>
    </submittedName>
</protein>
<sequence>MADTLSTYSSARDMAADLAARQVSSVELVNAAIARIEKFDGALNAVVVRDFDRALAAARAADARLARGEKAPLLGVPITVKEAHNVEGLPTTWGSPAFGQWIAPEDSVGVARLKAAGAVILGKTNVPPFLADWQSTNPIYGRTVNPWDNSRSPGGSSGGSAAALAAGYVPLEFGSDIGGSIRIPSAFCGTYGHKPTFDLIPPRGHAPPGTDGDGVPLNVVGPMARTAGDLGLGLSVLAGPAGDMARGYRLDLPAPRHANLADYRVLIIDRHPLAGLDEAVAGPLRKLATDLDDLGCEVSFETDLLPDLAAAHGLYMRLLNSVMSRGAPPSDQAISAHAFMDLLDAQVAVRRQWAALFERFDVVLAPVFGLPAFPHEDNPDNRARILAVNGQPAPYFAQIAWPGMATFANLPATAAPMGRTAEGLPVGVQIIGGHLEDRNTIAFAGLMEREFGGFQAPPGY</sequence>
<accession>A0ABW3T2M8</accession>
<dbReference type="InterPro" id="IPR023631">
    <property type="entry name" value="Amidase_dom"/>
</dbReference>
<keyword evidence="3" id="KW-1185">Reference proteome</keyword>
<dbReference type="InterPro" id="IPR036928">
    <property type="entry name" value="AS_sf"/>
</dbReference>
<dbReference type="EMBL" id="JBHTLQ010000013">
    <property type="protein sequence ID" value="MFD1190511.1"/>
    <property type="molecule type" value="Genomic_DNA"/>
</dbReference>
<dbReference type="SUPFAM" id="SSF75304">
    <property type="entry name" value="Amidase signature (AS) enzymes"/>
    <property type="match status" value="1"/>
</dbReference>
<gene>
    <name evidence="2" type="ORF">ACFQ27_07965</name>
</gene>
<comment type="caution">
    <text evidence="2">The sequence shown here is derived from an EMBL/GenBank/DDBJ whole genome shotgun (WGS) entry which is preliminary data.</text>
</comment>
<dbReference type="RefSeq" id="WP_377353196.1">
    <property type="nucleotide sequence ID" value="NZ_JBHTLQ010000013.1"/>
</dbReference>
<feature type="domain" description="Amidase" evidence="1">
    <location>
        <begin position="27"/>
        <end position="299"/>
    </location>
</feature>
<feature type="domain" description="Amidase" evidence="1">
    <location>
        <begin position="339"/>
        <end position="439"/>
    </location>
</feature>
<organism evidence="2 3">
    <name type="scientific">Phenylobacterium conjunctum</name>
    <dbReference type="NCBI Taxonomy" id="1298959"/>
    <lineage>
        <taxon>Bacteria</taxon>
        <taxon>Pseudomonadati</taxon>
        <taxon>Pseudomonadota</taxon>
        <taxon>Alphaproteobacteria</taxon>
        <taxon>Caulobacterales</taxon>
        <taxon>Caulobacteraceae</taxon>
        <taxon>Phenylobacterium</taxon>
    </lineage>
</organism>
<dbReference type="Proteomes" id="UP001597216">
    <property type="component" value="Unassembled WGS sequence"/>
</dbReference>
<evidence type="ECO:0000313" key="2">
    <source>
        <dbReference type="EMBL" id="MFD1190511.1"/>
    </source>
</evidence>
<name>A0ABW3T2M8_9CAUL</name>
<dbReference type="PANTHER" id="PTHR43372">
    <property type="entry name" value="FATTY-ACID AMIDE HYDROLASE"/>
    <property type="match status" value="1"/>
</dbReference>
<dbReference type="InterPro" id="IPR052739">
    <property type="entry name" value="FAAH2"/>
</dbReference>